<keyword evidence="1" id="KW-0732">Signal</keyword>
<evidence type="ECO:0000313" key="2">
    <source>
        <dbReference type="EMBL" id="OAA70815.1"/>
    </source>
</evidence>
<name>A0A168C1F2_CORDF</name>
<dbReference type="Pfam" id="PF12296">
    <property type="entry name" value="HsbA"/>
    <property type="match status" value="1"/>
</dbReference>
<protein>
    <submittedName>
        <fullName evidence="2">Cell wall galactomannoprotein</fullName>
    </submittedName>
</protein>
<feature type="chain" id="PRO_5007895846" evidence="1">
    <location>
        <begin position="17"/>
        <end position="213"/>
    </location>
</feature>
<organism evidence="2 3">
    <name type="scientific">Akanthomyces lecanii RCEF 1005</name>
    <dbReference type="NCBI Taxonomy" id="1081108"/>
    <lineage>
        <taxon>Eukaryota</taxon>
        <taxon>Fungi</taxon>
        <taxon>Dikarya</taxon>
        <taxon>Ascomycota</taxon>
        <taxon>Pezizomycotina</taxon>
        <taxon>Sordariomycetes</taxon>
        <taxon>Hypocreomycetidae</taxon>
        <taxon>Hypocreales</taxon>
        <taxon>Cordycipitaceae</taxon>
        <taxon>Akanthomyces</taxon>
        <taxon>Cordyceps confragosa</taxon>
    </lineage>
</organism>
<dbReference type="InterPro" id="IPR021054">
    <property type="entry name" value="Cell_wall_mannoprotein_1"/>
</dbReference>
<dbReference type="GO" id="GO:0005576">
    <property type="term" value="C:extracellular region"/>
    <property type="evidence" value="ECO:0007669"/>
    <property type="project" value="TreeGrafter"/>
</dbReference>
<sequence length="213" mass="22327">MRLSFVFCALASAAFAMQESLVARDYNVITTVLANVTDAVKGLSTVAESGKADPATLLKASDRIVQSIKSGTASVNATGNLTFVETVHLIGPVHKMSQLSAGLTKNMGNIKGSIEKQNLCEVVRLQIGNINQGATSLIKAINNRVPTAAVDISQALSQGIIDTLTDIQDEFSDQNCVNGRNETTTSASSRLASGHAQVVFTASLALAAVFVIF</sequence>
<evidence type="ECO:0000256" key="1">
    <source>
        <dbReference type="SAM" id="SignalP"/>
    </source>
</evidence>
<gene>
    <name evidence="2" type="ORF">LEL_09406</name>
</gene>
<accession>A0A168C1F2</accession>
<proteinExistence type="predicted"/>
<dbReference type="OrthoDB" id="2422134at2759"/>
<keyword evidence="3" id="KW-1185">Reference proteome</keyword>
<dbReference type="EMBL" id="AZHF01000009">
    <property type="protein sequence ID" value="OAA70815.1"/>
    <property type="molecule type" value="Genomic_DNA"/>
</dbReference>
<dbReference type="AlphaFoldDB" id="A0A168C1F2"/>
<comment type="caution">
    <text evidence="2">The sequence shown here is derived from an EMBL/GenBank/DDBJ whole genome shotgun (WGS) entry which is preliminary data.</text>
</comment>
<evidence type="ECO:0000313" key="3">
    <source>
        <dbReference type="Proteomes" id="UP000076881"/>
    </source>
</evidence>
<reference evidence="2 3" key="1">
    <citation type="journal article" date="2016" name="Genome Biol. Evol.">
        <title>Divergent and convergent evolution of fungal pathogenicity.</title>
        <authorList>
            <person name="Shang Y."/>
            <person name="Xiao G."/>
            <person name="Zheng P."/>
            <person name="Cen K."/>
            <person name="Zhan S."/>
            <person name="Wang C."/>
        </authorList>
    </citation>
    <scope>NUCLEOTIDE SEQUENCE [LARGE SCALE GENOMIC DNA]</scope>
    <source>
        <strain evidence="2 3">RCEF 1005</strain>
    </source>
</reference>
<dbReference type="Proteomes" id="UP000076881">
    <property type="component" value="Unassembled WGS sequence"/>
</dbReference>
<dbReference type="PANTHER" id="PTHR38123">
    <property type="entry name" value="CELL WALL SERINE-THREONINE-RICH GALACTOMANNOPROTEIN MP1 (AFU_ORTHOLOGUE AFUA_4G03240)"/>
    <property type="match status" value="1"/>
</dbReference>
<feature type="signal peptide" evidence="1">
    <location>
        <begin position="1"/>
        <end position="16"/>
    </location>
</feature>
<dbReference type="Gene3D" id="1.20.1280.140">
    <property type="match status" value="1"/>
</dbReference>
<dbReference type="STRING" id="1081108.A0A168C1F2"/>
<dbReference type="PANTHER" id="PTHR38123:SF6">
    <property type="entry name" value="CELL WALL SERINE-THREONINE-RICH GALACTOMANNOPROTEIN MP1 (AFU_ORTHOLOGUE AFUA_4G03240)"/>
    <property type="match status" value="1"/>
</dbReference>